<dbReference type="OrthoDB" id="10261753at2759"/>
<reference evidence="4" key="3">
    <citation type="submission" date="2025-04" db="UniProtKB">
        <authorList>
            <consortium name="RefSeq"/>
        </authorList>
    </citation>
    <scope>IDENTIFICATION</scope>
    <source>
        <strain evidence="4">CBS 781.70</strain>
    </source>
</reference>
<dbReference type="GO" id="GO:0009966">
    <property type="term" value="P:regulation of signal transduction"/>
    <property type="evidence" value="ECO:0007669"/>
    <property type="project" value="InterPro"/>
</dbReference>
<feature type="region of interest" description="Disordered" evidence="1">
    <location>
        <begin position="304"/>
        <end position="323"/>
    </location>
</feature>
<dbReference type="GO" id="GO:0051721">
    <property type="term" value="F:protein phosphatase 2A binding"/>
    <property type="evidence" value="ECO:0007669"/>
    <property type="project" value="TreeGrafter"/>
</dbReference>
<dbReference type="RefSeq" id="XP_033538679.1">
    <property type="nucleotide sequence ID" value="XM_033675839.1"/>
</dbReference>
<dbReference type="Gene3D" id="1.25.40.540">
    <property type="entry name" value="TAP42-like family"/>
    <property type="match status" value="1"/>
</dbReference>
<gene>
    <name evidence="2 4" type="ORF">P152DRAFT_386576</name>
</gene>
<protein>
    <submittedName>
        <fullName evidence="2 4">TAP42-like protein</fullName>
    </submittedName>
</protein>
<evidence type="ECO:0000256" key="1">
    <source>
        <dbReference type="SAM" id="MobiDB-lite"/>
    </source>
</evidence>
<dbReference type="GO" id="GO:0035303">
    <property type="term" value="P:regulation of dephosphorylation"/>
    <property type="evidence" value="ECO:0007669"/>
    <property type="project" value="TreeGrafter"/>
</dbReference>
<reference evidence="4" key="2">
    <citation type="submission" date="2020-04" db="EMBL/GenBank/DDBJ databases">
        <authorList>
            <consortium name="NCBI Genome Project"/>
        </authorList>
    </citation>
    <scope>NUCLEOTIDE SEQUENCE</scope>
    <source>
        <strain evidence="4">CBS 781.70</strain>
    </source>
</reference>
<feature type="region of interest" description="Disordered" evidence="1">
    <location>
        <begin position="332"/>
        <end position="354"/>
    </location>
</feature>
<dbReference type="InterPro" id="IPR007304">
    <property type="entry name" value="TAP46-like"/>
</dbReference>
<dbReference type="GO" id="GO:0005829">
    <property type="term" value="C:cytosol"/>
    <property type="evidence" value="ECO:0007669"/>
    <property type="project" value="TreeGrafter"/>
</dbReference>
<name>A0A6G1GG49_9PEZI</name>
<dbReference type="AlphaFoldDB" id="A0A6G1GG49"/>
<dbReference type="InterPro" id="IPR038511">
    <property type="entry name" value="TAP42/TAP46-like_sf"/>
</dbReference>
<dbReference type="Proteomes" id="UP000504638">
    <property type="component" value="Unplaced"/>
</dbReference>
<dbReference type="GeneID" id="54416409"/>
<dbReference type="PANTHER" id="PTHR10933:SF9">
    <property type="entry name" value="IMMUNOGLOBULIN-BINDING PROTEIN 1"/>
    <property type="match status" value="1"/>
</dbReference>
<organism evidence="2">
    <name type="scientific">Eremomyces bilateralis CBS 781.70</name>
    <dbReference type="NCBI Taxonomy" id="1392243"/>
    <lineage>
        <taxon>Eukaryota</taxon>
        <taxon>Fungi</taxon>
        <taxon>Dikarya</taxon>
        <taxon>Ascomycota</taxon>
        <taxon>Pezizomycotina</taxon>
        <taxon>Dothideomycetes</taxon>
        <taxon>Dothideomycetes incertae sedis</taxon>
        <taxon>Eremomycetales</taxon>
        <taxon>Eremomycetaceae</taxon>
        <taxon>Eremomyces</taxon>
    </lineage>
</organism>
<reference evidence="2 4" key="1">
    <citation type="submission" date="2020-01" db="EMBL/GenBank/DDBJ databases">
        <authorList>
            <consortium name="DOE Joint Genome Institute"/>
            <person name="Haridas S."/>
            <person name="Albert R."/>
            <person name="Binder M."/>
            <person name="Bloem J."/>
            <person name="Labutti K."/>
            <person name="Salamov A."/>
            <person name="Andreopoulos B."/>
            <person name="Baker S.E."/>
            <person name="Barry K."/>
            <person name="Bills G."/>
            <person name="Bluhm B.H."/>
            <person name="Cannon C."/>
            <person name="Castanera R."/>
            <person name="Culley D.E."/>
            <person name="Daum C."/>
            <person name="Ezra D."/>
            <person name="Gonzalez J.B."/>
            <person name="Henrissat B."/>
            <person name="Kuo A."/>
            <person name="Liang C."/>
            <person name="Lipzen A."/>
            <person name="Lutzoni F."/>
            <person name="Magnuson J."/>
            <person name="Mondo S."/>
            <person name="Nolan M."/>
            <person name="Ohm R."/>
            <person name="Pangilinan J."/>
            <person name="Park H.-J."/>
            <person name="Ramirez L."/>
            <person name="Alfaro M."/>
            <person name="Sun H."/>
            <person name="Tritt A."/>
            <person name="Yoshinaga Y."/>
            <person name="Zwiers L.-H."/>
            <person name="Turgeon B.G."/>
            <person name="Goodwin S.B."/>
            <person name="Spatafora J.W."/>
            <person name="Crous P.W."/>
            <person name="Grigoriev I.V."/>
        </authorList>
    </citation>
    <scope>NUCLEOTIDE SEQUENCE</scope>
    <source>
        <strain evidence="2 4">CBS 781.70</strain>
    </source>
</reference>
<accession>A0A6G1GG49</accession>
<sequence>MAEEQRSLRSVYLSAEAKRQELEGLGNSNTEDYQDTLSSAIKLYEDCLRIADEVSLFSPNETLEDVSSGDLQYFLINHQLAELVQRLTGIERRKENLLAARSCYESFLKLLDAYDLLSKSDSKLLEQYHDGPDRFSVASTTDASARRETKIARFREEKDLKQRLQQLRQNPTAQTEDSTIRSLHLGSISLAVHHTFASLESISQELQILALMPSEPSNASNPADARSQSRDGDAYSDRLVSGLGGAGLGKYTGPILSAQGKPLRPFTLLDKRTQLRDGVFRPSHTLPSMSIDEYLEEERKRGGIIEGGGEASGIRPEVDEDDLDKADEETMKARAWDEYTEANPKGSGNTINRG</sequence>
<feature type="region of interest" description="Disordered" evidence="1">
    <location>
        <begin position="214"/>
        <end position="238"/>
    </location>
</feature>
<proteinExistence type="predicted"/>
<dbReference type="PANTHER" id="PTHR10933">
    <property type="entry name" value="IMMUNOGLOBULIN-BINDING PROTEIN 1"/>
    <property type="match status" value="1"/>
</dbReference>
<evidence type="ECO:0000313" key="2">
    <source>
        <dbReference type="EMBL" id="KAF1817048.1"/>
    </source>
</evidence>
<feature type="compositionally biased region" description="Basic and acidic residues" evidence="1">
    <location>
        <begin position="227"/>
        <end position="236"/>
    </location>
</feature>
<evidence type="ECO:0000313" key="4">
    <source>
        <dbReference type="RefSeq" id="XP_033538679.1"/>
    </source>
</evidence>
<keyword evidence="3" id="KW-1185">Reference proteome</keyword>
<evidence type="ECO:0000313" key="3">
    <source>
        <dbReference type="Proteomes" id="UP000504638"/>
    </source>
</evidence>
<dbReference type="Pfam" id="PF04177">
    <property type="entry name" value="TAP42"/>
    <property type="match status" value="1"/>
</dbReference>
<dbReference type="EMBL" id="ML975149">
    <property type="protein sequence ID" value="KAF1817048.1"/>
    <property type="molecule type" value="Genomic_DNA"/>
</dbReference>